<dbReference type="RefSeq" id="WP_205117403.1">
    <property type="nucleotide sequence ID" value="NZ_JAFBCM010000001.1"/>
</dbReference>
<dbReference type="EC" id="1.-.-.-" evidence="1"/>
<name>A0ABV7Y7B5_9ACTN</name>
<dbReference type="Pfam" id="PF00106">
    <property type="entry name" value="adh_short"/>
    <property type="match status" value="1"/>
</dbReference>
<protein>
    <submittedName>
        <fullName evidence="1">SDR family NAD(P)-dependent oxidoreductase</fullName>
        <ecNumber evidence="1">1.-.-.-</ecNumber>
    </submittedName>
</protein>
<dbReference type="PANTHER" id="PTHR43431:SF7">
    <property type="entry name" value="OXIDOREDUCTASE, SHORT CHAIN DEHYDROGENASE_REDUCTASE FAMILY (AFU_ORTHOLOGUE AFUA_5G14000)"/>
    <property type="match status" value="1"/>
</dbReference>
<organism evidence="1 2">
    <name type="scientific">Tenggerimyces flavus</name>
    <dbReference type="NCBI Taxonomy" id="1708749"/>
    <lineage>
        <taxon>Bacteria</taxon>
        <taxon>Bacillati</taxon>
        <taxon>Actinomycetota</taxon>
        <taxon>Actinomycetes</taxon>
        <taxon>Propionibacteriales</taxon>
        <taxon>Nocardioidaceae</taxon>
        <taxon>Tenggerimyces</taxon>
    </lineage>
</organism>
<dbReference type="PANTHER" id="PTHR43431">
    <property type="entry name" value="OXIDOREDUCTASE, SHORT CHAIN DEHYDROGENASE/REDUCTASE FAMILY (AFU_ORTHOLOGUE AFUA_5G14000)"/>
    <property type="match status" value="1"/>
</dbReference>
<dbReference type="Proteomes" id="UP001595699">
    <property type="component" value="Unassembled WGS sequence"/>
</dbReference>
<dbReference type="InterPro" id="IPR036291">
    <property type="entry name" value="NAD(P)-bd_dom_sf"/>
</dbReference>
<evidence type="ECO:0000313" key="1">
    <source>
        <dbReference type="EMBL" id="MFC3761191.1"/>
    </source>
</evidence>
<keyword evidence="1" id="KW-0560">Oxidoreductase</keyword>
<accession>A0ABV7Y7B5</accession>
<keyword evidence="2" id="KW-1185">Reference proteome</keyword>
<dbReference type="SUPFAM" id="SSF51735">
    <property type="entry name" value="NAD(P)-binding Rossmann-fold domains"/>
    <property type="match status" value="1"/>
</dbReference>
<dbReference type="Gene3D" id="3.40.50.720">
    <property type="entry name" value="NAD(P)-binding Rossmann-like Domain"/>
    <property type="match status" value="1"/>
</dbReference>
<dbReference type="GO" id="GO:0016491">
    <property type="term" value="F:oxidoreductase activity"/>
    <property type="evidence" value="ECO:0007669"/>
    <property type="project" value="UniProtKB-KW"/>
</dbReference>
<reference evidence="2" key="1">
    <citation type="journal article" date="2019" name="Int. J. Syst. Evol. Microbiol.">
        <title>The Global Catalogue of Microorganisms (GCM) 10K type strain sequencing project: providing services to taxonomists for standard genome sequencing and annotation.</title>
        <authorList>
            <consortium name="The Broad Institute Genomics Platform"/>
            <consortium name="The Broad Institute Genome Sequencing Center for Infectious Disease"/>
            <person name="Wu L."/>
            <person name="Ma J."/>
        </authorList>
    </citation>
    <scope>NUCLEOTIDE SEQUENCE [LARGE SCALE GENOMIC DNA]</scope>
    <source>
        <strain evidence="2">CGMCC 4.7241</strain>
    </source>
</reference>
<proteinExistence type="predicted"/>
<gene>
    <name evidence="1" type="ORF">ACFOUW_10095</name>
</gene>
<evidence type="ECO:0000313" key="2">
    <source>
        <dbReference type="Proteomes" id="UP001595699"/>
    </source>
</evidence>
<sequence>MTKLLTIFGAGPGLGLSVAHRFGREGYEVALVARNEQRLLEHVRTLGSAGVKAHAFTADLTDPASALGALTTIQRTLGKVDVLFYSATGALEHVARPADVSLDNLRPLLDQIVLTPVALTHQALPDLVERGGGALFSYGGSALVPTPEMANVGISMSALRYHALALHRELAPRGVYVGGLAITAFIENTPAALALASAMPNVPVVSPDSLAESLWTQFAERLDPDGIAPRPIAG</sequence>
<dbReference type="EMBL" id="JBHRZH010000006">
    <property type="protein sequence ID" value="MFC3761191.1"/>
    <property type="molecule type" value="Genomic_DNA"/>
</dbReference>
<dbReference type="InterPro" id="IPR002347">
    <property type="entry name" value="SDR_fam"/>
</dbReference>
<dbReference type="CDD" id="cd05233">
    <property type="entry name" value="SDR_c"/>
    <property type="match status" value="1"/>
</dbReference>
<comment type="caution">
    <text evidence="1">The sequence shown here is derived from an EMBL/GenBank/DDBJ whole genome shotgun (WGS) entry which is preliminary data.</text>
</comment>